<feature type="compositionally biased region" description="Polar residues" evidence="2">
    <location>
        <begin position="237"/>
        <end position="276"/>
    </location>
</feature>
<evidence type="ECO:0000313" key="5">
    <source>
        <dbReference type="Proteomes" id="UP000000305"/>
    </source>
</evidence>
<feature type="domain" description="CCHC-type" evidence="3">
    <location>
        <begin position="292"/>
        <end position="306"/>
    </location>
</feature>
<protein>
    <recommendedName>
        <fullName evidence="3">CCHC-type domain-containing protein</fullName>
    </recommendedName>
</protein>
<evidence type="ECO:0000313" key="4">
    <source>
        <dbReference type="EMBL" id="EFX62821.1"/>
    </source>
</evidence>
<dbReference type="PROSITE" id="PS50158">
    <property type="entry name" value="ZF_CCHC"/>
    <property type="match status" value="1"/>
</dbReference>
<dbReference type="InParanoid" id="E9HZK9"/>
<gene>
    <name evidence="4" type="ORF">DAPPUDRAFT_336389</name>
</gene>
<dbReference type="STRING" id="6669.E9HZK9"/>
<dbReference type="GO" id="GO:0008270">
    <property type="term" value="F:zinc ion binding"/>
    <property type="evidence" value="ECO:0007669"/>
    <property type="project" value="UniProtKB-KW"/>
</dbReference>
<dbReference type="PhylomeDB" id="E9HZK9"/>
<feature type="compositionally biased region" description="Low complexity" evidence="2">
    <location>
        <begin position="173"/>
        <end position="191"/>
    </location>
</feature>
<accession>E9HZK9</accession>
<reference evidence="4 5" key="1">
    <citation type="journal article" date="2011" name="Science">
        <title>The ecoresponsive genome of Daphnia pulex.</title>
        <authorList>
            <person name="Colbourne J.K."/>
            <person name="Pfrender M.E."/>
            <person name="Gilbert D."/>
            <person name="Thomas W.K."/>
            <person name="Tucker A."/>
            <person name="Oakley T.H."/>
            <person name="Tokishita S."/>
            <person name="Aerts A."/>
            <person name="Arnold G.J."/>
            <person name="Basu M.K."/>
            <person name="Bauer D.J."/>
            <person name="Caceres C.E."/>
            <person name="Carmel L."/>
            <person name="Casola C."/>
            <person name="Choi J.H."/>
            <person name="Detter J.C."/>
            <person name="Dong Q."/>
            <person name="Dusheyko S."/>
            <person name="Eads B.D."/>
            <person name="Frohlich T."/>
            <person name="Geiler-Samerotte K.A."/>
            <person name="Gerlach D."/>
            <person name="Hatcher P."/>
            <person name="Jogdeo S."/>
            <person name="Krijgsveld J."/>
            <person name="Kriventseva E.V."/>
            <person name="Kultz D."/>
            <person name="Laforsch C."/>
            <person name="Lindquist E."/>
            <person name="Lopez J."/>
            <person name="Manak J.R."/>
            <person name="Muller J."/>
            <person name="Pangilinan J."/>
            <person name="Patwardhan R.P."/>
            <person name="Pitluck S."/>
            <person name="Pritham E.J."/>
            <person name="Rechtsteiner A."/>
            <person name="Rho M."/>
            <person name="Rogozin I.B."/>
            <person name="Sakarya O."/>
            <person name="Salamov A."/>
            <person name="Schaack S."/>
            <person name="Shapiro H."/>
            <person name="Shiga Y."/>
            <person name="Skalitzky C."/>
            <person name="Smith Z."/>
            <person name="Souvorov A."/>
            <person name="Sung W."/>
            <person name="Tang Z."/>
            <person name="Tsuchiya D."/>
            <person name="Tu H."/>
            <person name="Vos H."/>
            <person name="Wang M."/>
            <person name="Wolf Y.I."/>
            <person name="Yamagata H."/>
            <person name="Yamada T."/>
            <person name="Ye Y."/>
            <person name="Shaw J.R."/>
            <person name="Andrews J."/>
            <person name="Crease T.J."/>
            <person name="Tang H."/>
            <person name="Lucas S.M."/>
            <person name="Robertson H.M."/>
            <person name="Bork P."/>
            <person name="Koonin E.V."/>
            <person name="Zdobnov E.M."/>
            <person name="Grigoriev I.V."/>
            <person name="Lynch M."/>
            <person name="Boore J.L."/>
        </authorList>
    </citation>
    <scope>NUCLEOTIDE SEQUENCE [LARGE SCALE GENOMIC DNA]</scope>
</reference>
<name>E9HZK9_DAPPU</name>
<dbReference type="InterPro" id="IPR036875">
    <property type="entry name" value="Znf_CCHC_sf"/>
</dbReference>
<proteinExistence type="predicted"/>
<keyword evidence="1" id="KW-0863">Zinc-finger</keyword>
<keyword evidence="1" id="KW-0479">Metal-binding</keyword>
<organism evidence="4 5">
    <name type="scientific">Daphnia pulex</name>
    <name type="common">Water flea</name>
    <dbReference type="NCBI Taxonomy" id="6669"/>
    <lineage>
        <taxon>Eukaryota</taxon>
        <taxon>Metazoa</taxon>
        <taxon>Ecdysozoa</taxon>
        <taxon>Arthropoda</taxon>
        <taxon>Crustacea</taxon>
        <taxon>Branchiopoda</taxon>
        <taxon>Diplostraca</taxon>
        <taxon>Cladocera</taxon>
        <taxon>Anomopoda</taxon>
        <taxon>Daphniidae</taxon>
        <taxon>Daphnia</taxon>
    </lineage>
</organism>
<dbReference type="Proteomes" id="UP000000305">
    <property type="component" value="Unassembled WGS sequence"/>
</dbReference>
<evidence type="ECO:0000256" key="1">
    <source>
        <dbReference type="PROSITE-ProRule" id="PRU00047"/>
    </source>
</evidence>
<dbReference type="KEGG" id="dpx:DAPPUDRAFT_336389"/>
<sequence>MQRKPKENILNYAFRLKTIYQRAYPSNKLESNEEKTSQLQFLRQKFLQGLEPELQQIIRYKKVSSFQELVAITQKYAKRVQLEQNDKEKKVFVNAVSTNQNDSLLIKVIEKQSDSINAIATSLKFGNKPAEPTTFQNPATVNSNFSQQMEQLTESMINLGGLLSSSIQKDISRNQQRGGQSNGYNQQNQSSFFNPAPQNNFNKSRPGNRFQQLPSGPPAETFNSSGHSSLIPLPHFTQPNLSQQQLAPPSHYPTSQFHQLPQPSLQTTQHQPSQLSEEPYSSPKFGSERRLCYSCRQRGHEIKDCPGQISM</sequence>
<evidence type="ECO:0000256" key="2">
    <source>
        <dbReference type="SAM" id="MobiDB-lite"/>
    </source>
</evidence>
<dbReference type="SUPFAM" id="SSF57756">
    <property type="entry name" value="Retrovirus zinc finger-like domains"/>
    <property type="match status" value="1"/>
</dbReference>
<dbReference type="EMBL" id="GL733366">
    <property type="protein sequence ID" value="EFX62821.1"/>
    <property type="molecule type" value="Genomic_DNA"/>
</dbReference>
<evidence type="ECO:0000259" key="3">
    <source>
        <dbReference type="PROSITE" id="PS50158"/>
    </source>
</evidence>
<dbReference type="GO" id="GO:0003676">
    <property type="term" value="F:nucleic acid binding"/>
    <property type="evidence" value="ECO:0007669"/>
    <property type="project" value="InterPro"/>
</dbReference>
<feature type="compositionally biased region" description="Polar residues" evidence="2">
    <location>
        <begin position="192"/>
        <end position="214"/>
    </location>
</feature>
<feature type="region of interest" description="Disordered" evidence="2">
    <location>
        <begin position="173"/>
        <end position="286"/>
    </location>
</feature>
<dbReference type="HOGENOM" id="CLU_073425_0_0_1"/>
<keyword evidence="5" id="KW-1185">Reference proteome</keyword>
<dbReference type="AlphaFoldDB" id="E9HZK9"/>
<dbReference type="InterPro" id="IPR001878">
    <property type="entry name" value="Znf_CCHC"/>
</dbReference>
<keyword evidence="1" id="KW-0862">Zinc</keyword>